<evidence type="ECO:0000256" key="3">
    <source>
        <dbReference type="ARBA" id="ARBA00022692"/>
    </source>
</evidence>
<dbReference type="PANTHER" id="PTHR11266:SF17">
    <property type="entry name" value="PROTEIN MPV17"/>
    <property type="match status" value="1"/>
</dbReference>
<evidence type="ECO:0000256" key="1">
    <source>
        <dbReference type="ARBA" id="ARBA00004141"/>
    </source>
</evidence>
<dbReference type="OrthoDB" id="430207at2759"/>
<dbReference type="GO" id="GO:0005739">
    <property type="term" value="C:mitochondrion"/>
    <property type="evidence" value="ECO:0007669"/>
    <property type="project" value="TreeGrafter"/>
</dbReference>
<evidence type="ECO:0000256" key="2">
    <source>
        <dbReference type="ARBA" id="ARBA00006824"/>
    </source>
</evidence>
<evidence type="ECO:0000256" key="6">
    <source>
        <dbReference type="ARBA" id="ARBA00039302"/>
    </source>
</evidence>
<dbReference type="GO" id="GO:0016020">
    <property type="term" value="C:membrane"/>
    <property type="evidence" value="ECO:0007669"/>
    <property type="project" value="UniProtKB-SubCell"/>
</dbReference>
<organism evidence="8 9">
    <name type="scientific">Candida viswanathii</name>
    <dbReference type="NCBI Taxonomy" id="5486"/>
    <lineage>
        <taxon>Eukaryota</taxon>
        <taxon>Fungi</taxon>
        <taxon>Dikarya</taxon>
        <taxon>Ascomycota</taxon>
        <taxon>Saccharomycotina</taxon>
        <taxon>Pichiomycetes</taxon>
        <taxon>Debaryomycetaceae</taxon>
        <taxon>Candida/Lodderomyces clade</taxon>
        <taxon>Candida</taxon>
    </lineage>
</organism>
<dbReference type="PANTHER" id="PTHR11266">
    <property type="entry name" value="PEROXISOMAL MEMBRANE PROTEIN 2, PXMP2 MPV17"/>
    <property type="match status" value="1"/>
</dbReference>
<feature type="transmembrane region" description="Helical" evidence="7">
    <location>
        <begin position="145"/>
        <end position="163"/>
    </location>
</feature>
<comment type="similarity">
    <text evidence="2 7">Belongs to the peroxisomal membrane protein PXMP2/4 family.</text>
</comment>
<sequence length="187" mass="21725">MKHMFRRYNVLLKKHPFATNAVTTGILLGTGDVLAQFLFPQSPDQPFDYYRNLRAIVYGALIFAPVGDKWYKLLNTKIVWPGGGKNERTKSTILRVMADQLVFAPFIGIPLYYSAMTILENRQPFVENIVAKFETSWWTTLKGNWLVWPIFQFANFYLIPVEFRLMAVNVISIGWNTYLSYVMHNTK</sequence>
<evidence type="ECO:0000256" key="4">
    <source>
        <dbReference type="ARBA" id="ARBA00022989"/>
    </source>
</evidence>
<accession>A0A367XN50</accession>
<dbReference type="InterPro" id="IPR007248">
    <property type="entry name" value="Mpv17_PMP22"/>
</dbReference>
<evidence type="ECO:0000256" key="7">
    <source>
        <dbReference type="RuleBase" id="RU363053"/>
    </source>
</evidence>
<gene>
    <name evidence="8" type="primary">SYM1_5</name>
    <name evidence="8" type="ORF">Cantr_04199</name>
</gene>
<comment type="subcellular location">
    <subcellularLocation>
        <location evidence="1">Membrane</location>
        <topology evidence="1">Multi-pass membrane protein</topology>
    </subcellularLocation>
</comment>
<evidence type="ECO:0000256" key="5">
    <source>
        <dbReference type="ARBA" id="ARBA00023136"/>
    </source>
</evidence>
<protein>
    <recommendedName>
        <fullName evidence="6">Protein SYM1</fullName>
    </recommendedName>
</protein>
<dbReference type="Pfam" id="PF04117">
    <property type="entry name" value="Mpv17_PMP22"/>
    <property type="match status" value="1"/>
</dbReference>
<dbReference type="EMBL" id="QLNQ01000030">
    <property type="protein sequence ID" value="RCK55066.1"/>
    <property type="molecule type" value="Genomic_DNA"/>
</dbReference>
<dbReference type="STRING" id="5486.A0A367XN50"/>
<dbReference type="AlphaFoldDB" id="A0A367XN50"/>
<evidence type="ECO:0000313" key="8">
    <source>
        <dbReference type="EMBL" id="RCK55066.1"/>
    </source>
</evidence>
<feature type="transmembrane region" description="Helical" evidence="7">
    <location>
        <begin position="92"/>
        <end position="113"/>
    </location>
</feature>
<keyword evidence="5 7" id="KW-0472">Membrane</keyword>
<reference evidence="8 9" key="1">
    <citation type="submission" date="2018-06" db="EMBL/GenBank/DDBJ databases">
        <title>Whole genome sequencing of Candida tropicalis (genome annotated by CSBL at Korea University).</title>
        <authorList>
            <person name="Ahn J."/>
        </authorList>
    </citation>
    <scope>NUCLEOTIDE SEQUENCE [LARGE SCALE GENOMIC DNA]</scope>
    <source>
        <strain evidence="8 9">ATCC 20962</strain>
    </source>
</reference>
<name>A0A367XN50_9ASCO</name>
<proteinExistence type="inferred from homology"/>
<evidence type="ECO:0000313" key="9">
    <source>
        <dbReference type="Proteomes" id="UP000253472"/>
    </source>
</evidence>
<dbReference type="Proteomes" id="UP000253472">
    <property type="component" value="Unassembled WGS sequence"/>
</dbReference>
<keyword evidence="3 7" id="KW-0812">Transmembrane</keyword>
<comment type="caution">
    <text evidence="8">The sequence shown here is derived from an EMBL/GenBank/DDBJ whole genome shotgun (WGS) entry which is preliminary data.</text>
</comment>
<keyword evidence="9" id="KW-1185">Reference proteome</keyword>
<keyword evidence="4 7" id="KW-1133">Transmembrane helix</keyword>